<dbReference type="Pfam" id="PF01435">
    <property type="entry name" value="Peptidase_M48"/>
    <property type="match status" value="1"/>
</dbReference>
<dbReference type="GO" id="GO:0016020">
    <property type="term" value="C:membrane"/>
    <property type="evidence" value="ECO:0007669"/>
    <property type="project" value="InterPro"/>
</dbReference>
<evidence type="ECO:0000256" key="2">
    <source>
        <dbReference type="ARBA" id="ARBA00022670"/>
    </source>
</evidence>
<accession>A0A3B0ZJ22</accession>
<dbReference type="GO" id="GO:0051603">
    <property type="term" value="P:proteolysis involved in protein catabolic process"/>
    <property type="evidence" value="ECO:0007669"/>
    <property type="project" value="TreeGrafter"/>
</dbReference>
<dbReference type="EMBL" id="UOFP01000134">
    <property type="protein sequence ID" value="VAW86309.1"/>
    <property type="molecule type" value="Genomic_DNA"/>
</dbReference>
<dbReference type="InterPro" id="IPR051156">
    <property type="entry name" value="Mito/Outer_Membr_Metalloprot"/>
</dbReference>
<dbReference type="PANTHER" id="PTHR22726:SF1">
    <property type="entry name" value="METALLOENDOPEPTIDASE OMA1, MITOCHONDRIAL"/>
    <property type="match status" value="1"/>
</dbReference>
<keyword evidence="8 10" id="KW-0482">Metalloprotease</keyword>
<evidence type="ECO:0000256" key="5">
    <source>
        <dbReference type="ARBA" id="ARBA00022764"/>
    </source>
</evidence>
<reference evidence="10" key="1">
    <citation type="submission" date="2018-06" db="EMBL/GenBank/DDBJ databases">
        <authorList>
            <person name="Zhirakovskaya E."/>
        </authorList>
    </citation>
    <scope>NUCLEOTIDE SEQUENCE</scope>
</reference>
<dbReference type="AlphaFoldDB" id="A0A3B0ZJ22"/>
<keyword evidence="6" id="KW-0378">Hydrolase</keyword>
<evidence type="ECO:0000313" key="10">
    <source>
        <dbReference type="EMBL" id="VAW86309.1"/>
    </source>
</evidence>
<keyword evidence="7" id="KW-0862">Zinc</keyword>
<keyword evidence="2 10" id="KW-0645">Protease</keyword>
<evidence type="ECO:0000256" key="4">
    <source>
        <dbReference type="ARBA" id="ARBA00022729"/>
    </source>
</evidence>
<comment type="cofactor">
    <cofactor evidence="1">
        <name>Zn(2+)</name>
        <dbReference type="ChEBI" id="CHEBI:29105"/>
    </cofactor>
</comment>
<dbReference type="Pfam" id="PF14559">
    <property type="entry name" value="TPR_19"/>
    <property type="match status" value="1"/>
</dbReference>
<evidence type="ECO:0000256" key="6">
    <source>
        <dbReference type="ARBA" id="ARBA00022801"/>
    </source>
</evidence>
<dbReference type="InterPro" id="IPR011990">
    <property type="entry name" value="TPR-like_helical_dom_sf"/>
</dbReference>
<dbReference type="PANTHER" id="PTHR22726">
    <property type="entry name" value="METALLOENDOPEPTIDASE OMA1"/>
    <property type="match status" value="1"/>
</dbReference>
<evidence type="ECO:0000256" key="7">
    <source>
        <dbReference type="ARBA" id="ARBA00022833"/>
    </source>
</evidence>
<dbReference type="HAMAP" id="MF_00997">
    <property type="entry name" value="Protease_BepA"/>
    <property type="match status" value="1"/>
</dbReference>
<dbReference type="CDD" id="cd07333">
    <property type="entry name" value="M48C_bepA_like"/>
    <property type="match status" value="1"/>
</dbReference>
<evidence type="ECO:0000259" key="9">
    <source>
        <dbReference type="Pfam" id="PF01435"/>
    </source>
</evidence>
<gene>
    <name evidence="10" type="ORF">MNBD_GAMMA18-1801</name>
</gene>
<proteinExistence type="inferred from homology"/>
<dbReference type="SUPFAM" id="SSF48452">
    <property type="entry name" value="TPR-like"/>
    <property type="match status" value="1"/>
</dbReference>
<keyword evidence="4" id="KW-0732">Signal</keyword>
<feature type="domain" description="Peptidase M48" evidence="9">
    <location>
        <begin position="63"/>
        <end position="250"/>
    </location>
</feature>
<keyword evidence="3" id="KW-0479">Metal-binding</keyword>
<keyword evidence="5" id="KW-0574">Periplasm</keyword>
<dbReference type="Gene3D" id="3.30.2010.10">
    <property type="entry name" value="Metalloproteases ('zincins'), catalytic domain"/>
    <property type="match status" value="1"/>
</dbReference>
<protein>
    <submittedName>
        <fullName evidence="10">Exported zinc metalloprotease YfgC</fullName>
    </submittedName>
</protein>
<dbReference type="InterPro" id="IPR030873">
    <property type="entry name" value="Protease_BepA"/>
</dbReference>
<evidence type="ECO:0000256" key="8">
    <source>
        <dbReference type="ARBA" id="ARBA00023049"/>
    </source>
</evidence>
<dbReference type="Gene3D" id="1.25.40.10">
    <property type="entry name" value="Tetratricopeptide repeat domain"/>
    <property type="match status" value="1"/>
</dbReference>
<evidence type="ECO:0000256" key="1">
    <source>
        <dbReference type="ARBA" id="ARBA00001947"/>
    </source>
</evidence>
<name>A0A3B0ZJ22_9ZZZZ</name>
<dbReference type="GO" id="GO:0004222">
    <property type="term" value="F:metalloendopeptidase activity"/>
    <property type="evidence" value="ECO:0007669"/>
    <property type="project" value="InterPro"/>
</dbReference>
<sequence length="475" mass="52603">MPKLLILLLLFSPPIWAEGTLAIPDIGSSADSSLSLREEQELGSQFMRHTWGQANLIDDPEIEAYIQALGEQLVSHLDDSPYRYTFFVVNSAQINAFAVPGGYIGINAGLIIAADNESELASVLAHEIAHVSQRHISRSIEGSSGASFITIASILAAIALSSQGGDASLAALSIGVATGQQSRINYTRTHEKEADRIGIQLLAGANYDPQGMVNFFEKLHQNNRYYESGMPEILMTHPVTLSRISDAKNRAAQYSQKGVADKATFQYFRAKVRVFNSNKKQQLERESRALFNQHPLPELTYQLALLENNNGKALQAEKRLRQLIADQGEHPWLTIALADSLQRQQKNSLALQRYQQALQVYPDNKGLTLGYAELLLKQRSINEAATLLKAYLRTHHQPTPKVYQLYAQAEDQLGHAVESSAALAEYFHLRGQSMVAVQHLENAIKAAGDDPYRLPALIQRRDEIKEIVLAEQAGN</sequence>
<dbReference type="InterPro" id="IPR001915">
    <property type="entry name" value="Peptidase_M48"/>
</dbReference>
<evidence type="ECO:0000256" key="3">
    <source>
        <dbReference type="ARBA" id="ARBA00022723"/>
    </source>
</evidence>
<organism evidence="10">
    <name type="scientific">hydrothermal vent metagenome</name>
    <dbReference type="NCBI Taxonomy" id="652676"/>
    <lineage>
        <taxon>unclassified sequences</taxon>
        <taxon>metagenomes</taxon>
        <taxon>ecological metagenomes</taxon>
    </lineage>
</organism>
<dbReference type="GO" id="GO:0046872">
    <property type="term" value="F:metal ion binding"/>
    <property type="evidence" value="ECO:0007669"/>
    <property type="project" value="UniProtKB-KW"/>
</dbReference>